<dbReference type="FunCoup" id="A0A7R8UPP1">
    <property type="interactions" value="15"/>
</dbReference>
<dbReference type="GO" id="GO:0030154">
    <property type="term" value="P:cell differentiation"/>
    <property type="evidence" value="ECO:0007669"/>
    <property type="project" value="UniProtKB-ARBA"/>
</dbReference>
<dbReference type="PROSITE" id="PS50268">
    <property type="entry name" value="CADHERIN_2"/>
    <property type="match status" value="14"/>
</dbReference>
<feature type="domain" description="Cadherin" evidence="16">
    <location>
        <begin position="1174"/>
        <end position="1276"/>
    </location>
</feature>
<dbReference type="PANTHER" id="PTHR24026">
    <property type="entry name" value="FAT ATYPICAL CADHERIN-RELATED"/>
    <property type="match status" value="1"/>
</dbReference>
<keyword evidence="6" id="KW-0677">Repeat</keyword>
<evidence type="ECO:0000256" key="6">
    <source>
        <dbReference type="ARBA" id="ARBA00022737"/>
    </source>
</evidence>
<feature type="domain" description="Cadherin" evidence="16">
    <location>
        <begin position="719"/>
        <end position="831"/>
    </location>
</feature>
<keyword evidence="18" id="KW-1185">Reference proteome</keyword>
<dbReference type="GO" id="GO:0007163">
    <property type="term" value="P:establishment or maintenance of cell polarity"/>
    <property type="evidence" value="ECO:0007669"/>
    <property type="project" value="UniProtKB-ARBA"/>
</dbReference>
<feature type="domain" description="Cadherin" evidence="16">
    <location>
        <begin position="267"/>
        <end position="377"/>
    </location>
</feature>
<dbReference type="GO" id="GO:0005509">
    <property type="term" value="F:calcium ion binding"/>
    <property type="evidence" value="ECO:0007669"/>
    <property type="project" value="UniProtKB-UniRule"/>
</dbReference>
<evidence type="ECO:0000256" key="8">
    <source>
        <dbReference type="ARBA" id="ARBA00022889"/>
    </source>
</evidence>
<evidence type="ECO:0000256" key="5">
    <source>
        <dbReference type="ARBA" id="ARBA00022729"/>
    </source>
</evidence>
<dbReference type="PRINTS" id="PR00205">
    <property type="entry name" value="CADHERIN"/>
</dbReference>
<keyword evidence="5" id="KW-0732">Signal</keyword>
<evidence type="ECO:0000256" key="15">
    <source>
        <dbReference type="SAM" id="Phobius"/>
    </source>
</evidence>
<dbReference type="EMBL" id="LR899011">
    <property type="protein sequence ID" value="CAD7084723.1"/>
    <property type="molecule type" value="Genomic_DNA"/>
</dbReference>
<keyword evidence="8" id="KW-0130">Cell adhesion</keyword>
<feature type="domain" description="Cadherin" evidence="16">
    <location>
        <begin position="494"/>
        <end position="604"/>
    </location>
</feature>
<keyword evidence="3" id="KW-0245">EGF-like domain</keyword>
<evidence type="ECO:0000256" key="3">
    <source>
        <dbReference type="ARBA" id="ARBA00022536"/>
    </source>
</evidence>
<comment type="function">
    <text evidence="13">Cadherins are calcium-dependent cell adhesion proteins. They preferentially interact with themselves in a homophilic manner in connecting cells.</text>
</comment>
<dbReference type="SUPFAM" id="SSF49313">
    <property type="entry name" value="Cadherin-like"/>
    <property type="match status" value="14"/>
</dbReference>
<evidence type="ECO:0000313" key="17">
    <source>
        <dbReference type="EMBL" id="CAD7084723.1"/>
    </source>
</evidence>
<comment type="subcellular location">
    <subcellularLocation>
        <location evidence="1">Cell membrane</location>
        <topology evidence="1">Single-pass type I membrane protein</topology>
    </subcellularLocation>
</comment>
<evidence type="ECO:0000256" key="13">
    <source>
        <dbReference type="ARBA" id="ARBA00059331"/>
    </source>
</evidence>
<dbReference type="Pfam" id="PF00028">
    <property type="entry name" value="Cadherin"/>
    <property type="match status" value="10"/>
</dbReference>
<evidence type="ECO:0000256" key="14">
    <source>
        <dbReference type="PROSITE-ProRule" id="PRU00043"/>
    </source>
</evidence>
<reference evidence="17 18" key="1">
    <citation type="submission" date="2020-11" db="EMBL/GenBank/DDBJ databases">
        <authorList>
            <person name="Wallbank WR R."/>
            <person name="Pardo Diaz C."/>
            <person name="Kozak K."/>
            <person name="Martin S."/>
            <person name="Jiggins C."/>
            <person name="Moest M."/>
            <person name="Warren A I."/>
            <person name="Generalovic N T."/>
            <person name="Byers J.R.P. K."/>
            <person name="Montejo-Kovacevich G."/>
            <person name="Yen C E."/>
        </authorList>
    </citation>
    <scope>NUCLEOTIDE SEQUENCE [LARGE SCALE GENOMIC DNA]</scope>
</reference>
<evidence type="ECO:0000256" key="7">
    <source>
        <dbReference type="ARBA" id="ARBA00022837"/>
    </source>
</evidence>
<feature type="domain" description="Cadherin" evidence="16">
    <location>
        <begin position="831"/>
        <end position="952"/>
    </location>
</feature>
<dbReference type="GO" id="GO:0007156">
    <property type="term" value="P:homophilic cell adhesion via plasma membrane adhesion molecules"/>
    <property type="evidence" value="ECO:0007669"/>
    <property type="project" value="InterPro"/>
</dbReference>
<dbReference type="GO" id="GO:0005886">
    <property type="term" value="C:plasma membrane"/>
    <property type="evidence" value="ECO:0007669"/>
    <property type="project" value="UniProtKB-SubCell"/>
</dbReference>
<dbReference type="OrthoDB" id="6510378at2759"/>
<keyword evidence="10 15" id="KW-0472">Membrane</keyword>
<feature type="transmembrane region" description="Helical" evidence="15">
    <location>
        <begin position="1788"/>
        <end position="1812"/>
    </location>
</feature>
<keyword evidence="4 15" id="KW-0812">Transmembrane</keyword>
<feature type="domain" description="Cadherin" evidence="16">
    <location>
        <begin position="605"/>
        <end position="718"/>
    </location>
</feature>
<dbReference type="FunFam" id="2.60.40.60:FF:000168">
    <property type="entry name" value="Cadherin-related family member 2"/>
    <property type="match status" value="1"/>
</dbReference>
<feature type="domain" description="Cadherin" evidence="16">
    <location>
        <begin position="1279"/>
        <end position="1386"/>
    </location>
</feature>
<keyword evidence="11" id="KW-1015">Disulfide bond</keyword>
<feature type="transmembrane region" description="Helical" evidence="15">
    <location>
        <begin position="21"/>
        <end position="40"/>
    </location>
</feature>
<feature type="domain" description="Cadherin" evidence="16">
    <location>
        <begin position="1387"/>
        <end position="1567"/>
    </location>
</feature>
<feature type="domain" description="Cadherin" evidence="16">
    <location>
        <begin position="156"/>
        <end position="266"/>
    </location>
</feature>
<dbReference type="SMART" id="SM00112">
    <property type="entry name" value="CA"/>
    <property type="match status" value="14"/>
</dbReference>
<proteinExistence type="predicted"/>
<dbReference type="GO" id="GO:0048731">
    <property type="term" value="P:system development"/>
    <property type="evidence" value="ECO:0007669"/>
    <property type="project" value="UniProtKB-ARBA"/>
</dbReference>
<dbReference type="Proteomes" id="UP000594454">
    <property type="component" value="Chromosome 3"/>
</dbReference>
<evidence type="ECO:0000259" key="16">
    <source>
        <dbReference type="PROSITE" id="PS50268"/>
    </source>
</evidence>
<dbReference type="PANTHER" id="PTHR24026:SF126">
    <property type="entry name" value="PROTOCADHERIN FAT 4"/>
    <property type="match status" value="1"/>
</dbReference>
<feature type="domain" description="Cadherin" evidence="16">
    <location>
        <begin position="953"/>
        <end position="1056"/>
    </location>
</feature>
<feature type="domain" description="Cadherin" evidence="16">
    <location>
        <begin position="1568"/>
        <end position="1688"/>
    </location>
</feature>
<protein>
    <recommendedName>
        <fullName evidence="16">Cadherin domain-containing protein</fullName>
    </recommendedName>
</protein>
<dbReference type="PROSITE" id="PS00232">
    <property type="entry name" value="CADHERIN_1"/>
    <property type="match status" value="6"/>
</dbReference>
<dbReference type="FunFam" id="2.60.40.60:FF:000306">
    <property type="entry name" value="Cadherin 23"/>
    <property type="match status" value="1"/>
</dbReference>
<evidence type="ECO:0000256" key="10">
    <source>
        <dbReference type="ARBA" id="ARBA00023136"/>
    </source>
</evidence>
<dbReference type="FunFam" id="2.60.40.60:FF:000039">
    <property type="entry name" value="FAT atypical cadherin 3"/>
    <property type="match status" value="1"/>
</dbReference>
<name>A0A7R8UPP1_HERIL</name>
<evidence type="ECO:0000256" key="1">
    <source>
        <dbReference type="ARBA" id="ARBA00004251"/>
    </source>
</evidence>
<evidence type="ECO:0000256" key="12">
    <source>
        <dbReference type="ARBA" id="ARBA00023180"/>
    </source>
</evidence>
<evidence type="ECO:0000313" key="18">
    <source>
        <dbReference type="Proteomes" id="UP000594454"/>
    </source>
</evidence>
<gene>
    <name evidence="17" type="ORF">HERILL_LOCUS7603</name>
</gene>
<dbReference type="GO" id="GO:0001736">
    <property type="term" value="P:establishment of planar polarity"/>
    <property type="evidence" value="ECO:0007669"/>
    <property type="project" value="UniProtKB-ARBA"/>
</dbReference>
<dbReference type="FunFam" id="2.60.40.60:FF:000344">
    <property type="entry name" value="Cadherin 2"/>
    <property type="match status" value="1"/>
</dbReference>
<dbReference type="GO" id="GO:0048589">
    <property type="term" value="P:developmental growth"/>
    <property type="evidence" value="ECO:0007669"/>
    <property type="project" value="UniProtKB-ARBA"/>
</dbReference>
<organism evidence="17 18">
    <name type="scientific">Hermetia illucens</name>
    <name type="common">Black soldier fly</name>
    <dbReference type="NCBI Taxonomy" id="343691"/>
    <lineage>
        <taxon>Eukaryota</taxon>
        <taxon>Metazoa</taxon>
        <taxon>Ecdysozoa</taxon>
        <taxon>Arthropoda</taxon>
        <taxon>Hexapoda</taxon>
        <taxon>Insecta</taxon>
        <taxon>Pterygota</taxon>
        <taxon>Neoptera</taxon>
        <taxon>Endopterygota</taxon>
        <taxon>Diptera</taxon>
        <taxon>Brachycera</taxon>
        <taxon>Stratiomyomorpha</taxon>
        <taxon>Stratiomyidae</taxon>
        <taxon>Hermetiinae</taxon>
        <taxon>Hermetia</taxon>
    </lineage>
</organism>
<keyword evidence="12" id="KW-0325">Glycoprotein</keyword>
<dbReference type="InterPro" id="IPR020894">
    <property type="entry name" value="Cadherin_CS"/>
</dbReference>
<keyword evidence="7 14" id="KW-0106">Calcium</keyword>
<keyword evidence="2" id="KW-1003">Cell membrane</keyword>
<evidence type="ECO:0000256" key="11">
    <source>
        <dbReference type="ARBA" id="ARBA00023157"/>
    </source>
</evidence>
<dbReference type="OMA" id="DQGKNGT"/>
<dbReference type="FunFam" id="2.60.40.60:FF:000345">
    <property type="entry name" value="Cadherin 2"/>
    <property type="match status" value="1"/>
</dbReference>
<dbReference type="FunFam" id="2.60.40.60:FF:000098">
    <property type="entry name" value="cadherin-23 isoform X1"/>
    <property type="match status" value="1"/>
</dbReference>
<keyword evidence="9 15" id="KW-1133">Transmembrane helix</keyword>
<accession>A0A7R8UPP1</accession>
<dbReference type="InterPro" id="IPR015919">
    <property type="entry name" value="Cadherin-like_sf"/>
</dbReference>
<feature type="domain" description="Cadherin" evidence="16">
    <location>
        <begin position="1057"/>
        <end position="1167"/>
    </location>
</feature>
<evidence type="ECO:0000256" key="9">
    <source>
        <dbReference type="ARBA" id="ARBA00022989"/>
    </source>
</evidence>
<feature type="domain" description="Cadherin" evidence="16">
    <location>
        <begin position="378"/>
        <end position="493"/>
    </location>
</feature>
<sequence>MLDRSKSFELGKYKTVRLKPGSLNCFLHILLIIIVSTTSVTCNRPPRFLIDGQSEIVLRLRESPEAPVGKIIYKLKGFDPDNDLLTFGVQKSVDSDIIRIANAGNNEADIYLAKELDRELRDEYTLVLTLTDNNFIVTQSFLLLVEDINDNEPIFKPYNSSIEIPENSPPGVISTLEATDRDEGAYGQVVYYLQDLDDGDEAETFSVSTYQGKGVIRLTGPLDYERKNLYQLRVLAVDRANQGPINTGTAAILVKVKDIEDQPPEFVQVQPVTRITEGASPGAEVLRVRAIDGDRGVNNKIKYSMESNGNDLFAIDEDTGAIYTTKTLDREDTSNQINGAYILTILAVEVTNTKPVSYAKTEVTIIVTDINDETPTFREPFYRCEVNENAQINTPLTFLGQLRNEVFDYDVGNNGTFELFLEPENDIFEITPKRAVNEANFLIRVKNPKMLDFEYISEMNLTIIAKEITQPAKWSLAKVQILIRDQNDNIPEFVQSLYEVYIPENSEVGTTVVRVQATDADSRNYGTAGIRYTNITGSVAHLLVLDPITGIVTVKSSTNNAFDRELISRHYFTIEARDNLGEGNRNTVQVIVNIDDINDNPPQFLQNQYEAKLLENKVNFENPLRVEARDIDLNGTKNSEITYEIVEGHLRRNFTIDPKTGVILPKLPIDFEELPAGSGNVKLIELVVRAKDSGIPSFSSRTRVLIYVQDVNDNIPVFQKPFYGKMVPEDLPGGSEVLEVKAFDSDGSAPNNVLVYRIKSGASDKFVISPDSGVIYVAQGASLDPDLTTPKTTSYSLIVMALDSGLGDSQLMAITAVNITIKDVNNKPPVFRNIETLHIKENTAVGTEVYRLIATDPDETAVLRFHFDPKKSEATTEEGAFVKPMEYDFISCFELSPLDGIIKVVKLLDRERVEQIKLKVVVQDLGTVKGPRAATSALTIVIEDENDNNPKFKMPFYRKTIPENSMNGVTIVNVVAFDVDKNKTITYSLEGNPKILELIHLDVESGEIVVANKIDHETYQWLNFSVKATDSGFPPRSSLVDVFISVLDENDNNPYFLTTTKNFTVSENAALGTRVGTIQAGDADSGDFGKITFLMDRISSRGKFSIDADTGVLTVSDKLDRETKDFYMLVIEAWDNYQFGYLAGESRNAFKQIFVNILDENDSPPVLIMPQDCIQITEYHEAKDIIVTIKATDNDDPNLPNGRIEFSITNGNEHGLFQLTQVDYWTAHLYSDGSLKGKYGNYTMTIQARDLGSPTNIVRKPLEVCISDFNDHPPVFISPSHNVTVRVPENATVGSLIIQVYATDEDIGANAAIRYRLKPDFLGNYRTFEIDENNGKIFLKEPLDRERQKIYEIRVEAFDQGIPTSLSSDLDLTIYVRNVNDYEPQFLVDDISVNFTEHSEPGQEKVKLPDTIDRDEVDELDDPPTTVCYFIIYGNEDEIFHLDSETHILTIQKELDREIKPNYTLFVRATENCSVPPKPIAVENESDRMREIKVNTLSFTRRTNATRENAFDRFKYSRNLRSARDTAAVSSSLVSSPAIDEAMLMQDSTVVRVTVYVQDINDNPPKFISRIFTGGITTNANFGTKFMEVQAIDPDDGPNANVSYYQIGEIRQTLSEGLENIQKAPFLVEKFSGAIRLNFDPQKGMKGYFDFMILANDTDGQQDTAHVFIYLLREDQKVRFVFRQQPAELRERIHFFRDTLGNVTDAIVNIDEFKVHENKDGSVDKTKTDLYLHLVDRKDNSIFEVADVLKLIDQHIEKLDDLFKEFNVLDTQPAEAEMLIGSFEKGSMFVWLIFSNVFIATLLVVTLSICVSQRSKFRRQLRAAKVNIFAQPNTEAIVRDPITRVPNTNKHSVEGSNPIWLSAYENEWFKNDDEISNKGPDSLDENVITKNTDADFKTARLFDQKQNDLNRYFNVYHQIDKLTNNAQMLAKKLETTEL</sequence>
<dbReference type="Gene3D" id="2.60.40.60">
    <property type="entry name" value="Cadherins"/>
    <property type="match status" value="14"/>
</dbReference>
<dbReference type="InterPro" id="IPR002126">
    <property type="entry name" value="Cadherin-like_dom"/>
</dbReference>
<dbReference type="CDD" id="cd11304">
    <property type="entry name" value="Cadherin_repeat"/>
    <property type="match status" value="14"/>
</dbReference>
<evidence type="ECO:0000256" key="2">
    <source>
        <dbReference type="ARBA" id="ARBA00022475"/>
    </source>
</evidence>
<feature type="domain" description="Cadherin" evidence="16">
    <location>
        <begin position="54"/>
        <end position="155"/>
    </location>
</feature>
<dbReference type="InParanoid" id="A0A7R8UPP1"/>
<dbReference type="GO" id="GO:0048513">
    <property type="term" value="P:animal organ development"/>
    <property type="evidence" value="ECO:0007669"/>
    <property type="project" value="UniProtKB-ARBA"/>
</dbReference>
<dbReference type="FunFam" id="2.60.40.60:FF:000118">
    <property type="entry name" value="protocadherin Fat 4"/>
    <property type="match status" value="3"/>
</dbReference>
<evidence type="ECO:0000256" key="4">
    <source>
        <dbReference type="ARBA" id="ARBA00022692"/>
    </source>
</evidence>